<name>A0A316ET46_9BURK</name>
<dbReference type="SUPFAM" id="SSF58104">
    <property type="entry name" value="Methyl-accepting chemotaxis protein (MCP) signaling domain"/>
    <property type="match status" value="1"/>
</dbReference>
<accession>A0A316ET46</accession>
<dbReference type="InterPro" id="IPR004090">
    <property type="entry name" value="Chemotax_Me-accpt_rcpt"/>
</dbReference>
<proteinExistence type="inferred from homology"/>
<dbReference type="GO" id="GO:0003824">
    <property type="term" value="F:catalytic activity"/>
    <property type="evidence" value="ECO:0007669"/>
    <property type="project" value="InterPro"/>
</dbReference>
<organism evidence="8 9">
    <name type="scientific">Cupriavidus plantarum</name>
    <dbReference type="NCBI Taxonomy" id="942865"/>
    <lineage>
        <taxon>Bacteria</taxon>
        <taxon>Pseudomonadati</taxon>
        <taxon>Pseudomonadota</taxon>
        <taxon>Betaproteobacteria</taxon>
        <taxon>Burkholderiales</taxon>
        <taxon>Burkholderiaceae</taxon>
        <taxon>Cupriavidus</taxon>
    </lineage>
</organism>
<keyword evidence="4" id="KW-0807">Transducer</keyword>
<keyword evidence="2" id="KW-0488">Methylation</keyword>
<keyword evidence="5" id="KW-0472">Membrane</keyword>
<evidence type="ECO:0000256" key="5">
    <source>
        <dbReference type="SAM" id="Phobius"/>
    </source>
</evidence>
<keyword evidence="5" id="KW-0812">Transmembrane</keyword>
<evidence type="ECO:0000259" key="6">
    <source>
        <dbReference type="PROSITE" id="PS50111"/>
    </source>
</evidence>
<evidence type="ECO:0000313" key="8">
    <source>
        <dbReference type="EMBL" id="PWK35361.1"/>
    </source>
</evidence>
<dbReference type="PROSITE" id="PS01295">
    <property type="entry name" value="ISPD"/>
    <property type="match status" value="1"/>
</dbReference>
<evidence type="ECO:0000259" key="7">
    <source>
        <dbReference type="PROSITE" id="PS50885"/>
    </source>
</evidence>
<dbReference type="GO" id="GO:0004888">
    <property type="term" value="F:transmembrane signaling receptor activity"/>
    <property type="evidence" value="ECO:0007669"/>
    <property type="project" value="InterPro"/>
</dbReference>
<evidence type="ECO:0000256" key="1">
    <source>
        <dbReference type="ARBA" id="ARBA00004370"/>
    </source>
</evidence>
<sequence>MALTNLSIRARMGIAFGAVLIVVAVMMATALGRVSQLEERLAAKPAASATAAPADDNSTRAIVYGLGAFALLVSVVASIGIVRSIESPLAEAVYIAETVAAGDLSKEFETERGGDFGRLLGGMGEMEDMLTDLVTRIKAATDAISVASHEIAAGNTDLSQRTEEQAATLEETASSMSELTSMVKLNTDRARTANGLAGEASGIAERGGALVGSVVETMEAINTSSRKVTDIIAVIEGIAFQTNILALNAAVEAARAGEQGRGFAVVAGEVRTLAQRSAAAAKEINVLISDSARQVESGSALVGQAGATMQEIVHAVRRVTQILGEIATASDHQSAGIAQVNEAVAQMDTVTQQNAALVEQAAAASAALASQAQQLQSVVGEFKLDDDEPAAARSAARPSHRPALAHA</sequence>
<feature type="transmembrane region" description="Helical" evidence="5">
    <location>
        <begin position="12"/>
        <end position="31"/>
    </location>
</feature>
<gene>
    <name evidence="8" type="ORF">C7419_102639</name>
</gene>
<dbReference type="RefSeq" id="WP_109583433.1">
    <property type="nucleotide sequence ID" value="NZ_QGGT01000002.1"/>
</dbReference>
<keyword evidence="5" id="KW-1133">Transmembrane helix</keyword>
<dbReference type="AlphaFoldDB" id="A0A316ET46"/>
<feature type="transmembrane region" description="Helical" evidence="5">
    <location>
        <begin position="61"/>
        <end position="82"/>
    </location>
</feature>
<dbReference type="PRINTS" id="PR00260">
    <property type="entry name" value="CHEMTRNSDUCR"/>
</dbReference>
<dbReference type="InterPro" id="IPR004089">
    <property type="entry name" value="MCPsignal_dom"/>
</dbReference>
<dbReference type="GO" id="GO:0008299">
    <property type="term" value="P:isoprenoid biosynthetic process"/>
    <property type="evidence" value="ECO:0007669"/>
    <property type="project" value="InterPro"/>
</dbReference>
<feature type="domain" description="Methyl-accepting transducer" evidence="6">
    <location>
        <begin position="140"/>
        <end position="369"/>
    </location>
</feature>
<dbReference type="PROSITE" id="PS50111">
    <property type="entry name" value="CHEMOTAXIS_TRANSDUC_2"/>
    <property type="match status" value="1"/>
</dbReference>
<dbReference type="FunFam" id="1.10.287.950:FF:000001">
    <property type="entry name" value="Methyl-accepting chemotaxis sensory transducer"/>
    <property type="match status" value="1"/>
</dbReference>
<dbReference type="InterPro" id="IPR003660">
    <property type="entry name" value="HAMP_dom"/>
</dbReference>
<dbReference type="EMBL" id="QGGT01000002">
    <property type="protein sequence ID" value="PWK35361.1"/>
    <property type="molecule type" value="Genomic_DNA"/>
</dbReference>
<dbReference type="Pfam" id="PF00015">
    <property type="entry name" value="MCPsignal"/>
    <property type="match status" value="1"/>
</dbReference>
<dbReference type="GO" id="GO:0006935">
    <property type="term" value="P:chemotaxis"/>
    <property type="evidence" value="ECO:0007669"/>
    <property type="project" value="InterPro"/>
</dbReference>
<dbReference type="Proteomes" id="UP000245754">
    <property type="component" value="Unassembled WGS sequence"/>
</dbReference>
<feature type="domain" description="HAMP" evidence="7">
    <location>
        <begin position="83"/>
        <end position="135"/>
    </location>
</feature>
<dbReference type="PANTHER" id="PTHR43531:SF14">
    <property type="entry name" value="METHYL-ACCEPTING CHEMOTAXIS PROTEIN I-RELATED"/>
    <property type="match status" value="1"/>
</dbReference>
<dbReference type="GO" id="GO:0007165">
    <property type="term" value="P:signal transduction"/>
    <property type="evidence" value="ECO:0007669"/>
    <property type="project" value="UniProtKB-KW"/>
</dbReference>
<comment type="subcellular location">
    <subcellularLocation>
        <location evidence="1">Membrane</location>
    </subcellularLocation>
</comment>
<dbReference type="PANTHER" id="PTHR43531">
    <property type="entry name" value="PROTEIN ICFG"/>
    <property type="match status" value="1"/>
</dbReference>
<evidence type="ECO:0000256" key="4">
    <source>
        <dbReference type="PROSITE-ProRule" id="PRU00284"/>
    </source>
</evidence>
<dbReference type="SMART" id="SM00304">
    <property type="entry name" value="HAMP"/>
    <property type="match status" value="1"/>
</dbReference>
<evidence type="ECO:0000256" key="2">
    <source>
        <dbReference type="ARBA" id="ARBA00022481"/>
    </source>
</evidence>
<reference evidence="8 9" key="1">
    <citation type="submission" date="2018-05" db="EMBL/GenBank/DDBJ databases">
        <title>Genomic Encyclopedia of Type Strains, Phase IV (KMG-V): Genome sequencing to study the core and pangenomes of soil and plant-associated prokaryotes.</title>
        <authorList>
            <person name="Whitman W."/>
        </authorList>
    </citation>
    <scope>NUCLEOTIDE SEQUENCE [LARGE SCALE GENOMIC DNA]</scope>
    <source>
        <strain evidence="8 9">SLV-132</strain>
    </source>
</reference>
<dbReference type="GO" id="GO:0005886">
    <property type="term" value="C:plasma membrane"/>
    <property type="evidence" value="ECO:0007669"/>
    <property type="project" value="TreeGrafter"/>
</dbReference>
<comment type="caution">
    <text evidence="8">The sequence shown here is derived from an EMBL/GenBank/DDBJ whole genome shotgun (WGS) entry which is preliminary data.</text>
</comment>
<dbReference type="SMART" id="SM00283">
    <property type="entry name" value="MA"/>
    <property type="match status" value="1"/>
</dbReference>
<evidence type="ECO:0000256" key="3">
    <source>
        <dbReference type="ARBA" id="ARBA00029447"/>
    </source>
</evidence>
<dbReference type="InterPro" id="IPR051310">
    <property type="entry name" value="MCP_chemotaxis"/>
</dbReference>
<keyword evidence="9" id="KW-1185">Reference proteome</keyword>
<dbReference type="CDD" id="cd11386">
    <property type="entry name" value="MCP_signal"/>
    <property type="match status" value="1"/>
</dbReference>
<evidence type="ECO:0000313" key="9">
    <source>
        <dbReference type="Proteomes" id="UP000245754"/>
    </source>
</evidence>
<comment type="similarity">
    <text evidence="3">Belongs to the methyl-accepting chemotaxis (MCP) protein family.</text>
</comment>
<dbReference type="Gene3D" id="1.10.287.950">
    <property type="entry name" value="Methyl-accepting chemotaxis protein"/>
    <property type="match status" value="1"/>
</dbReference>
<protein>
    <submittedName>
        <fullName evidence="8">Methyl-accepting chemotaxis protein</fullName>
    </submittedName>
</protein>
<dbReference type="InterPro" id="IPR018294">
    <property type="entry name" value="ISPD_synthase_CS"/>
</dbReference>
<dbReference type="PROSITE" id="PS50885">
    <property type="entry name" value="HAMP"/>
    <property type="match status" value="1"/>
</dbReference>